<dbReference type="Proteomes" id="UP000830115">
    <property type="component" value="Chromosome"/>
</dbReference>
<evidence type="ECO:0000256" key="1">
    <source>
        <dbReference type="ARBA" id="ARBA00023125"/>
    </source>
</evidence>
<dbReference type="InterPro" id="IPR001647">
    <property type="entry name" value="HTH_TetR"/>
</dbReference>
<feature type="DNA-binding region" description="H-T-H motif" evidence="2">
    <location>
        <begin position="38"/>
        <end position="57"/>
    </location>
</feature>
<evidence type="ECO:0000259" key="3">
    <source>
        <dbReference type="PROSITE" id="PS50977"/>
    </source>
</evidence>
<dbReference type="PANTHER" id="PTHR30055:SF226">
    <property type="entry name" value="HTH-TYPE TRANSCRIPTIONAL REGULATOR PKSA"/>
    <property type="match status" value="1"/>
</dbReference>
<reference evidence="4" key="1">
    <citation type="submission" date="2021-10" db="EMBL/GenBank/DDBJ databases">
        <title>Streptomyces nigrumlapis sp.nov.,an antimicrobial producing actinobacterium isolated from Black Gobi rocks.</title>
        <authorList>
            <person name="Wen Y."/>
            <person name="Zhang W."/>
            <person name="Liu X.G."/>
        </authorList>
    </citation>
    <scope>NUCLEOTIDE SEQUENCE</scope>
    <source>
        <strain evidence="4">ST13-2-2</strain>
    </source>
</reference>
<keyword evidence="1 2" id="KW-0238">DNA-binding</keyword>
<name>A0ABY4MIF7_9ACTN</name>
<organism evidence="4 5">
    <name type="scientific">Streptomyces halobius</name>
    <dbReference type="NCBI Taxonomy" id="2879846"/>
    <lineage>
        <taxon>Bacteria</taxon>
        <taxon>Bacillati</taxon>
        <taxon>Actinomycetota</taxon>
        <taxon>Actinomycetes</taxon>
        <taxon>Kitasatosporales</taxon>
        <taxon>Streptomycetaceae</taxon>
        <taxon>Streptomyces</taxon>
    </lineage>
</organism>
<dbReference type="SUPFAM" id="SSF46689">
    <property type="entry name" value="Homeodomain-like"/>
    <property type="match status" value="1"/>
</dbReference>
<dbReference type="PANTHER" id="PTHR30055">
    <property type="entry name" value="HTH-TYPE TRANSCRIPTIONAL REGULATOR RUTR"/>
    <property type="match status" value="1"/>
</dbReference>
<dbReference type="PRINTS" id="PR00455">
    <property type="entry name" value="HTHTETR"/>
</dbReference>
<gene>
    <name evidence="4" type="ORF">K9S39_39430</name>
</gene>
<evidence type="ECO:0000313" key="4">
    <source>
        <dbReference type="EMBL" id="UQA97132.1"/>
    </source>
</evidence>
<dbReference type="EMBL" id="CP086322">
    <property type="protein sequence ID" value="UQA97132.1"/>
    <property type="molecule type" value="Genomic_DNA"/>
</dbReference>
<feature type="domain" description="HTH tetR-type" evidence="3">
    <location>
        <begin position="15"/>
        <end position="75"/>
    </location>
</feature>
<sequence length="207" mass="22514">MGHHGWGGRPPASEAEARQRIIDATARCIDRHGVTKTTLSDVAGELGVTRQTVYRHFGRLNDILAEVAAQGAESFVELMLAHLQGITDPAEAVVEGMVFCVRTIPAEPRLSLLLQLEDTTAFGRGATTRHTIAYGAKMLQRFPVDWATADIGADDLDGLAEIIMRLLTSLLQHPSEPPQDETQLRTLLNRWLAPALSRTAAAAHPHS</sequence>
<dbReference type="Pfam" id="PF00440">
    <property type="entry name" value="TetR_N"/>
    <property type="match status" value="1"/>
</dbReference>
<accession>A0ABY4MIF7</accession>
<proteinExistence type="predicted"/>
<protein>
    <submittedName>
        <fullName evidence="4">TetR/AcrR family transcriptional regulator</fullName>
    </submittedName>
</protein>
<dbReference type="InterPro" id="IPR009057">
    <property type="entry name" value="Homeodomain-like_sf"/>
</dbReference>
<evidence type="ECO:0000256" key="2">
    <source>
        <dbReference type="PROSITE-ProRule" id="PRU00335"/>
    </source>
</evidence>
<dbReference type="InterPro" id="IPR050109">
    <property type="entry name" value="HTH-type_TetR-like_transc_reg"/>
</dbReference>
<evidence type="ECO:0000313" key="5">
    <source>
        <dbReference type="Proteomes" id="UP000830115"/>
    </source>
</evidence>
<dbReference type="RefSeq" id="WP_248868041.1">
    <property type="nucleotide sequence ID" value="NZ_CP086322.1"/>
</dbReference>
<dbReference type="PROSITE" id="PS50977">
    <property type="entry name" value="HTH_TETR_2"/>
    <property type="match status" value="1"/>
</dbReference>
<keyword evidence="5" id="KW-1185">Reference proteome</keyword>
<dbReference type="Gene3D" id="1.10.357.10">
    <property type="entry name" value="Tetracycline Repressor, domain 2"/>
    <property type="match status" value="1"/>
</dbReference>